<proteinExistence type="predicted"/>
<evidence type="ECO:0000256" key="1">
    <source>
        <dbReference type="SAM" id="Phobius"/>
    </source>
</evidence>
<feature type="transmembrane region" description="Helical" evidence="1">
    <location>
        <begin position="599"/>
        <end position="622"/>
    </location>
</feature>
<organism evidence="2 3">
    <name type="scientific">Candidatus Cryptobacteroides merdipullorum</name>
    <dbReference type="NCBI Taxonomy" id="2840771"/>
    <lineage>
        <taxon>Bacteria</taxon>
        <taxon>Pseudomonadati</taxon>
        <taxon>Bacteroidota</taxon>
        <taxon>Bacteroidia</taxon>
        <taxon>Bacteroidales</taxon>
        <taxon>Candidatus Cryptobacteroides</taxon>
    </lineage>
</organism>
<keyword evidence="1" id="KW-0472">Membrane</keyword>
<gene>
    <name evidence="2" type="ORF">IAC35_08375</name>
</gene>
<keyword evidence="1" id="KW-1133">Transmembrane helix</keyword>
<evidence type="ECO:0000313" key="2">
    <source>
        <dbReference type="EMBL" id="HIT47849.1"/>
    </source>
</evidence>
<feature type="transmembrane region" description="Helical" evidence="1">
    <location>
        <begin position="569"/>
        <end position="587"/>
    </location>
</feature>
<comment type="caution">
    <text evidence="2">The sequence shown here is derived from an EMBL/GenBank/DDBJ whole genome shotgun (WGS) entry which is preliminary data.</text>
</comment>
<evidence type="ECO:0000313" key="3">
    <source>
        <dbReference type="Proteomes" id="UP000886881"/>
    </source>
</evidence>
<evidence type="ECO:0008006" key="4">
    <source>
        <dbReference type="Google" id="ProtNLM"/>
    </source>
</evidence>
<sequence length="707" mass="77627">MENHVWQYCSLGGVIRVKIASGEDIAHLGELDEKYWTVLSCPVNGLAMDPRTLAYIDRSGDGKIRVSEVVETANWLCACVRDKDLLLKGDSVLPLDAFDDSTELGARLKKSARRILDNLGLEDENSISLDQASDSVAIFSDTRFNGDGVVTLTTAGDDEELKNTVADCMASTGSVPDRSGEQGVTAEMIEKFYAACTDYSAWLAAAKAAEKETFPYGADTAAAYDAFCALDAKVKDYFYRCKLLRYDQTAAAAVEVKVERLEDLESCPLACPGESGMLPLDRVNPSWQAAVDKLLSVVPAGDFSTRNNVSETEWNALGARFSGYASWLAAKKGSEAEALGAERVDAILRADRRQDLLDLVEKDRALKEESDSIDEVKKLMYLYRDFGHFLRNYVIFSDFYARDGRRAIFEAGRLFIDQRCCDLCIRVSDMAGHNDMAKLSGMFLVYCKCTSKRSAASMDIVAVMTAGDTDDLRPGKNGIFYDLDGHDWDATVTKIIDNPISIRNAFWSPYRKFWEFCVGLINKSAADKENKVISQMQTKASAVAAAPAPAAPAATDASGSKPAFDIAKFAGIFAAIGLALGYIGSFITQLAAGIARTPWWQLIVAVAVIVLIVSGPSCFIAWSKLRKRNLGPVLNANGWAVNSKVLVNILFGGRLTSVAKYPKLNISDPYSQKTPAWKKWLRWTIFIVLALAALYLVFYEQKNNVLF</sequence>
<reference evidence="2" key="1">
    <citation type="submission" date="2020-10" db="EMBL/GenBank/DDBJ databases">
        <authorList>
            <person name="Gilroy R."/>
        </authorList>
    </citation>
    <scope>NUCLEOTIDE SEQUENCE</scope>
    <source>
        <strain evidence="2">ChiHecec2B26-709</strain>
    </source>
</reference>
<name>A0A9D1GQ62_9BACT</name>
<protein>
    <recommendedName>
        <fullName evidence="4">EF-hand domain-containing protein</fullName>
    </recommendedName>
</protein>
<feature type="transmembrane region" description="Helical" evidence="1">
    <location>
        <begin position="680"/>
        <end position="698"/>
    </location>
</feature>
<dbReference type="EMBL" id="DVLC01000148">
    <property type="protein sequence ID" value="HIT47849.1"/>
    <property type="molecule type" value="Genomic_DNA"/>
</dbReference>
<accession>A0A9D1GQ62</accession>
<dbReference type="AlphaFoldDB" id="A0A9D1GQ62"/>
<dbReference type="Proteomes" id="UP000886881">
    <property type="component" value="Unassembled WGS sequence"/>
</dbReference>
<reference evidence="2" key="2">
    <citation type="journal article" date="2021" name="PeerJ">
        <title>Extensive microbial diversity within the chicken gut microbiome revealed by metagenomics and culture.</title>
        <authorList>
            <person name="Gilroy R."/>
            <person name="Ravi A."/>
            <person name="Getino M."/>
            <person name="Pursley I."/>
            <person name="Horton D.L."/>
            <person name="Alikhan N.F."/>
            <person name="Baker D."/>
            <person name="Gharbi K."/>
            <person name="Hall N."/>
            <person name="Watson M."/>
            <person name="Adriaenssens E.M."/>
            <person name="Foster-Nyarko E."/>
            <person name="Jarju S."/>
            <person name="Secka A."/>
            <person name="Antonio M."/>
            <person name="Oren A."/>
            <person name="Chaudhuri R.R."/>
            <person name="La Ragione R."/>
            <person name="Hildebrand F."/>
            <person name="Pallen M.J."/>
        </authorList>
    </citation>
    <scope>NUCLEOTIDE SEQUENCE</scope>
    <source>
        <strain evidence="2">ChiHecec2B26-709</strain>
    </source>
</reference>
<keyword evidence="1" id="KW-0812">Transmembrane</keyword>